<comment type="similarity">
    <text evidence="6">Belongs to the nlpA lipoprotein family.</text>
</comment>
<evidence type="ECO:0000313" key="9">
    <source>
        <dbReference type="EMBL" id="MFC5629331.1"/>
    </source>
</evidence>
<sequence length="294" mass="32334">MKKWLSLLFVTVLLFVLAACGGGEEQPTEEETEAPAEEETEESATENGELETLVVGASNVPHAEILEFATDLLEERGIELEIVTFNDYVLPNQALAEGEIDANYFQHIPYLEGQIEEHGYDFVNAGGVHIEPIGVYSQEYESLEELPNGAEILMSSSVADHGRILMMLEQEGLITLSDEVDGVEATVDDIVENPKNLQFSANIEPAMLPQAFQNGEGDAVLINSNYAIDHGLNPFTDAIAIEDGEDNPYVNIIAVRSEDENNEEIQTLLEVLRSEEVQTFIEETYNGAVVPVSE</sequence>
<dbReference type="RefSeq" id="WP_270897037.1">
    <property type="nucleotide sequence ID" value="NZ_JBHSPF010000059.1"/>
</dbReference>
<evidence type="ECO:0000256" key="4">
    <source>
        <dbReference type="ARBA" id="ARBA00023139"/>
    </source>
</evidence>
<keyword evidence="2 8" id="KW-0732">Signal</keyword>
<keyword evidence="5 6" id="KW-0449">Lipoprotein</keyword>
<accession>A0ABW0U773</accession>
<dbReference type="InterPro" id="IPR004872">
    <property type="entry name" value="Lipoprotein_NlpA"/>
</dbReference>
<reference evidence="10" key="1">
    <citation type="journal article" date="2019" name="Int. J. Syst. Evol. Microbiol.">
        <title>The Global Catalogue of Microorganisms (GCM) 10K type strain sequencing project: providing services to taxonomists for standard genome sequencing and annotation.</title>
        <authorList>
            <consortium name="The Broad Institute Genomics Platform"/>
            <consortium name="The Broad Institute Genome Sequencing Center for Infectious Disease"/>
            <person name="Wu L."/>
            <person name="Ma J."/>
        </authorList>
    </citation>
    <scope>NUCLEOTIDE SEQUENCE [LARGE SCALE GENOMIC DNA]</scope>
    <source>
        <strain evidence="10">CGMCC 1.15790</strain>
    </source>
</reference>
<proteinExistence type="inferred from homology"/>
<dbReference type="PIRSF" id="PIRSF002854">
    <property type="entry name" value="MetQ"/>
    <property type="match status" value="1"/>
</dbReference>
<dbReference type="PANTHER" id="PTHR30429">
    <property type="entry name" value="D-METHIONINE-BINDING LIPOPROTEIN METQ"/>
    <property type="match status" value="1"/>
</dbReference>
<keyword evidence="3" id="KW-0472">Membrane</keyword>
<dbReference type="PROSITE" id="PS51257">
    <property type="entry name" value="PROKAR_LIPOPROTEIN"/>
    <property type="match status" value="1"/>
</dbReference>
<evidence type="ECO:0000256" key="7">
    <source>
        <dbReference type="SAM" id="MobiDB-lite"/>
    </source>
</evidence>
<dbReference type="PANTHER" id="PTHR30429:SF0">
    <property type="entry name" value="METHIONINE-BINDING LIPOPROTEIN METQ"/>
    <property type="match status" value="1"/>
</dbReference>
<evidence type="ECO:0000256" key="6">
    <source>
        <dbReference type="PIRNR" id="PIRNR002854"/>
    </source>
</evidence>
<dbReference type="SUPFAM" id="SSF53850">
    <property type="entry name" value="Periplasmic binding protein-like II"/>
    <property type="match status" value="1"/>
</dbReference>
<comment type="caution">
    <text evidence="9">The sequence shown here is derived from an EMBL/GenBank/DDBJ whole genome shotgun (WGS) entry which is preliminary data.</text>
</comment>
<organism evidence="9 10">
    <name type="scientific">Aliibacillus thermotolerans</name>
    <dbReference type="NCBI Taxonomy" id="1834418"/>
    <lineage>
        <taxon>Bacteria</taxon>
        <taxon>Bacillati</taxon>
        <taxon>Bacillota</taxon>
        <taxon>Bacilli</taxon>
        <taxon>Bacillales</taxon>
        <taxon>Bacillaceae</taxon>
        <taxon>Aliibacillus</taxon>
    </lineage>
</organism>
<evidence type="ECO:0000256" key="1">
    <source>
        <dbReference type="ARBA" id="ARBA00004635"/>
    </source>
</evidence>
<dbReference type="EMBL" id="JBHSPF010000059">
    <property type="protein sequence ID" value="MFC5629331.1"/>
    <property type="molecule type" value="Genomic_DNA"/>
</dbReference>
<evidence type="ECO:0000256" key="8">
    <source>
        <dbReference type="SAM" id="SignalP"/>
    </source>
</evidence>
<dbReference type="Proteomes" id="UP001596143">
    <property type="component" value="Unassembled WGS sequence"/>
</dbReference>
<feature type="compositionally biased region" description="Acidic residues" evidence="7">
    <location>
        <begin position="26"/>
        <end position="44"/>
    </location>
</feature>
<feature type="chain" id="PRO_5046478482" description="Lipoprotein" evidence="8">
    <location>
        <begin position="19"/>
        <end position="294"/>
    </location>
</feature>
<evidence type="ECO:0000256" key="3">
    <source>
        <dbReference type="ARBA" id="ARBA00023136"/>
    </source>
</evidence>
<feature type="signal peptide" evidence="8">
    <location>
        <begin position="1"/>
        <end position="18"/>
    </location>
</feature>
<dbReference type="Gene3D" id="3.40.190.10">
    <property type="entry name" value="Periplasmic binding protein-like II"/>
    <property type="match status" value="2"/>
</dbReference>
<protein>
    <recommendedName>
        <fullName evidence="6">Lipoprotein</fullName>
    </recommendedName>
</protein>
<keyword evidence="10" id="KW-1185">Reference proteome</keyword>
<evidence type="ECO:0000256" key="2">
    <source>
        <dbReference type="ARBA" id="ARBA00022729"/>
    </source>
</evidence>
<feature type="region of interest" description="Disordered" evidence="7">
    <location>
        <begin position="24"/>
        <end position="47"/>
    </location>
</feature>
<dbReference type="Pfam" id="PF03180">
    <property type="entry name" value="Lipoprotein_9"/>
    <property type="match status" value="1"/>
</dbReference>
<gene>
    <name evidence="9" type="ORF">ACFPTR_10745</name>
</gene>
<name>A0ABW0U773_9BACI</name>
<evidence type="ECO:0000256" key="5">
    <source>
        <dbReference type="ARBA" id="ARBA00023288"/>
    </source>
</evidence>
<keyword evidence="4" id="KW-0564">Palmitate</keyword>
<evidence type="ECO:0000313" key="10">
    <source>
        <dbReference type="Proteomes" id="UP001596143"/>
    </source>
</evidence>
<dbReference type="CDD" id="cd13597">
    <property type="entry name" value="PBP2_lipoprotein_Tp32"/>
    <property type="match status" value="1"/>
</dbReference>
<comment type="subcellular location">
    <subcellularLocation>
        <location evidence="1">Membrane</location>
        <topology evidence="1">Lipid-anchor</topology>
    </subcellularLocation>
</comment>